<dbReference type="InterPro" id="IPR010130">
    <property type="entry name" value="T1SS_OMP_TolC"/>
</dbReference>
<proteinExistence type="inferred from homology"/>
<comment type="similarity">
    <text evidence="2">Belongs to the outer membrane factor (OMF) (TC 1.B.17) family.</text>
</comment>
<keyword evidence="4" id="KW-1134">Transmembrane beta strand</keyword>
<keyword evidence="5" id="KW-0812">Transmembrane</keyword>
<feature type="signal peptide" evidence="8">
    <location>
        <begin position="1"/>
        <end position="28"/>
    </location>
</feature>
<dbReference type="InterPro" id="IPR051906">
    <property type="entry name" value="TolC-like"/>
</dbReference>
<keyword evidence="7" id="KW-0998">Cell outer membrane</keyword>
<evidence type="ECO:0000256" key="5">
    <source>
        <dbReference type="ARBA" id="ARBA00022692"/>
    </source>
</evidence>
<feature type="chain" id="PRO_5011587895" evidence="8">
    <location>
        <begin position="29"/>
        <end position="467"/>
    </location>
</feature>
<name>A0A1H7LDA1_9RHOB</name>
<accession>A0A1H7LDA1</accession>
<dbReference type="EMBL" id="FNZQ01000002">
    <property type="protein sequence ID" value="SEK96924.1"/>
    <property type="molecule type" value="Genomic_DNA"/>
</dbReference>
<dbReference type="GO" id="GO:0015288">
    <property type="term" value="F:porin activity"/>
    <property type="evidence" value="ECO:0007669"/>
    <property type="project" value="TreeGrafter"/>
</dbReference>
<dbReference type="Gene3D" id="1.20.1600.10">
    <property type="entry name" value="Outer membrane efflux proteins (OEP)"/>
    <property type="match status" value="1"/>
</dbReference>
<evidence type="ECO:0000256" key="1">
    <source>
        <dbReference type="ARBA" id="ARBA00004442"/>
    </source>
</evidence>
<evidence type="ECO:0000256" key="4">
    <source>
        <dbReference type="ARBA" id="ARBA00022452"/>
    </source>
</evidence>
<dbReference type="GO" id="GO:0009279">
    <property type="term" value="C:cell outer membrane"/>
    <property type="evidence" value="ECO:0007669"/>
    <property type="project" value="UniProtKB-SubCell"/>
</dbReference>
<dbReference type="PANTHER" id="PTHR30026">
    <property type="entry name" value="OUTER MEMBRANE PROTEIN TOLC"/>
    <property type="match status" value="1"/>
</dbReference>
<dbReference type="InterPro" id="IPR003423">
    <property type="entry name" value="OMP_efflux"/>
</dbReference>
<keyword evidence="3" id="KW-0813">Transport</keyword>
<evidence type="ECO:0000256" key="6">
    <source>
        <dbReference type="ARBA" id="ARBA00023136"/>
    </source>
</evidence>
<evidence type="ECO:0000256" key="3">
    <source>
        <dbReference type="ARBA" id="ARBA00022448"/>
    </source>
</evidence>
<dbReference type="Pfam" id="PF02321">
    <property type="entry name" value="OEP"/>
    <property type="match status" value="2"/>
</dbReference>
<evidence type="ECO:0000256" key="7">
    <source>
        <dbReference type="ARBA" id="ARBA00023237"/>
    </source>
</evidence>
<dbReference type="AlphaFoldDB" id="A0A1H7LDA1"/>
<dbReference type="GO" id="GO:1990281">
    <property type="term" value="C:efflux pump complex"/>
    <property type="evidence" value="ECO:0007669"/>
    <property type="project" value="TreeGrafter"/>
</dbReference>
<evidence type="ECO:0000256" key="2">
    <source>
        <dbReference type="ARBA" id="ARBA00007613"/>
    </source>
</evidence>
<keyword evidence="6" id="KW-0472">Membrane</keyword>
<keyword evidence="8" id="KW-0732">Signal</keyword>
<evidence type="ECO:0000313" key="10">
    <source>
        <dbReference type="Proteomes" id="UP000199283"/>
    </source>
</evidence>
<gene>
    <name evidence="9" type="ORF">SAMN04488526_1693</name>
</gene>
<dbReference type="STRING" id="188906.SAMN04488526_1693"/>
<dbReference type="NCBIfam" id="TIGR01844">
    <property type="entry name" value="type_I_sec_TolC"/>
    <property type="match status" value="1"/>
</dbReference>
<dbReference type="SUPFAM" id="SSF56954">
    <property type="entry name" value="Outer membrane efflux proteins (OEP)"/>
    <property type="match status" value="1"/>
</dbReference>
<protein>
    <submittedName>
        <fullName evidence="9">Outer membrane protein</fullName>
    </submittedName>
</protein>
<evidence type="ECO:0000313" key="9">
    <source>
        <dbReference type="EMBL" id="SEK96924.1"/>
    </source>
</evidence>
<dbReference type="GO" id="GO:0015562">
    <property type="term" value="F:efflux transmembrane transporter activity"/>
    <property type="evidence" value="ECO:0007669"/>
    <property type="project" value="InterPro"/>
</dbReference>
<keyword evidence="10" id="KW-1185">Reference proteome</keyword>
<sequence>MMLRRPDRAFRGAVATALAILLTLPAAADTLSDALIEAYRNSPLLEQQRYLLRATDEDVAIAVSALRPVVNFQASYGKTATFSDFGGQLTSTSGSLSLVLEYTLADGGQRNLRIGAAKEAVLSARYGLIQTEQGVLLDAINAYLNLRLAARIVDVRESNVGLITQQLRAAQDRFEVGEVTRTDVAIAQSRLAASQSQLAASRGQVDVAREQYRLTVGRLPVGALQSPPTPPTLPPSVERAQALALQVHPLIAAAQYDITALTLLADARAADRRPSVGLQASAGRTRLNTDSVSIGVTGNIPIYTGGRLPALQRQAIAQAQASRSNLGQVSRTIVDGVGQAWAGLEVARAQITASRQGVRSAQLAFDGFREEAQLGARTTLDVLNSEQELLDARTSLITAETDAQFAVYNVLAAIGLLTTEHLGLSVERYDPTDYYNTVSNAPRAVPGARPSTQGNRLDSVLRRFGRN</sequence>
<reference evidence="9 10" key="1">
    <citation type="submission" date="2016-10" db="EMBL/GenBank/DDBJ databases">
        <authorList>
            <person name="de Groot N.N."/>
        </authorList>
    </citation>
    <scope>NUCLEOTIDE SEQUENCE [LARGE SCALE GENOMIC DNA]</scope>
    <source>
        <strain evidence="9 10">DSM 14858</strain>
    </source>
</reference>
<evidence type="ECO:0000256" key="8">
    <source>
        <dbReference type="SAM" id="SignalP"/>
    </source>
</evidence>
<comment type="subcellular location">
    <subcellularLocation>
        <location evidence="1">Cell outer membrane</location>
    </subcellularLocation>
</comment>
<organism evidence="9 10">
    <name type="scientific">Jannaschia helgolandensis</name>
    <dbReference type="NCBI Taxonomy" id="188906"/>
    <lineage>
        <taxon>Bacteria</taxon>
        <taxon>Pseudomonadati</taxon>
        <taxon>Pseudomonadota</taxon>
        <taxon>Alphaproteobacteria</taxon>
        <taxon>Rhodobacterales</taxon>
        <taxon>Roseobacteraceae</taxon>
        <taxon>Jannaschia</taxon>
    </lineage>
</organism>
<dbReference type="Proteomes" id="UP000199283">
    <property type="component" value="Unassembled WGS sequence"/>
</dbReference>
<dbReference type="PANTHER" id="PTHR30026:SF22">
    <property type="entry name" value="OUTER MEMBRANE EFFLUX PROTEIN"/>
    <property type="match status" value="1"/>
</dbReference>